<dbReference type="InterPro" id="IPR036259">
    <property type="entry name" value="MFS_trans_sf"/>
</dbReference>
<comment type="caution">
    <text evidence="6">The sequence shown here is derived from an EMBL/GenBank/DDBJ whole genome shotgun (WGS) entry which is preliminary data.</text>
</comment>
<dbReference type="PANTHER" id="PTHR48022">
    <property type="entry name" value="PLASTIDIC GLUCOSE TRANSPORTER 4"/>
    <property type="match status" value="1"/>
</dbReference>
<evidence type="ECO:0000256" key="1">
    <source>
        <dbReference type="ARBA" id="ARBA00004141"/>
    </source>
</evidence>
<evidence type="ECO:0000313" key="7">
    <source>
        <dbReference type="Proteomes" id="UP000554235"/>
    </source>
</evidence>
<protein>
    <submittedName>
        <fullName evidence="6">Quinate permease</fullName>
    </submittedName>
</protein>
<feature type="transmembrane region" description="Helical" evidence="5">
    <location>
        <begin position="32"/>
        <end position="52"/>
    </location>
</feature>
<sequence length="104" mass="11148">MMPLGAPLSENSHFLRATMHNEAVRADPPEIYSWYIFALTAAACLGGMLFGWDTGAIGGILAMAPVQLRFGYANHSPKVKSTMEQNIVSTLQAGCFSLASSLAR</sequence>
<evidence type="ECO:0000256" key="4">
    <source>
        <dbReference type="ARBA" id="ARBA00023136"/>
    </source>
</evidence>
<keyword evidence="2 5" id="KW-0812">Transmembrane</keyword>
<keyword evidence="3 5" id="KW-1133">Transmembrane helix</keyword>
<proteinExistence type="predicted"/>
<dbReference type="InterPro" id="IPR005828">
    <property type="entry name" value="MFS_sugar_transport-like"/>
</dbReference>
<organism evidence="6 7">
    <name type="scientific">Fusarium albosuccineum</name>
    <dbReference type="NCBI Taxonomy" id="1237068"/>
    <lineage>
        <taxon>Eukaryota</taxon>
        <taxon>Fungi</taxon>
        <taxon>Dikarya</taxon>
        <taxon>Ascomycota</taxon>
        <taxon>Pezizomycotina</taxon>
        <taxon>Sordariomycetes</taxon>
        <taxon>Hypocreomycetidae</taxon>
        <taxon>Hypocreales</taxon>
        <taxon>Nectriaceae</taxon>
        <taxon>Fusarium</taxon>
        <taxon>Fusarium decemcellulare species complex</taxon>
    </lineage>
</organism>
<accession>A0A8H4PD16</accession>
<dbReference type="GO" id="GO:0016020">
    <property type="term" value="C:membrane"/>
    <property type="evidence" value="ECO:0007669"/>
    <property type="project" value="UniProtKB-SubCell"/>
</dbReference>
<dbReference type="Pfam" id="PF00083">
    <property type="entry name" value="Sugar_tr"/>
    <property type="match status" value="1"/>
</dbReference>
<comment type="subcellular location">
    <subcellularLocation>
        <location evidence="1">Membrane</location>
        <topology evidence="1">Multi-pass membrane protein</topology>
    </subcellularLocation>
</comment>
<dbReference type="Proteomes" id="UP000554235">
    <property type="component" value="Unassembled WGS sequence"/>
</dbReference>
<evidence type="ECO:0000256" key="3">
    <source>
        <dbReference type="ARBA" id="ARBA00022989"/>
    </source>
</evidence>
<dbReference type="OrthoDB" id="508119at2759"/>
<name>A0A8H4PD16_9HYPO</name>
<keyword evidence="7" id="KW-1185">Reference proteome</keyword>
<dbReference type="InterPro" id="IPR050360">
    <property type="entry name" value="MFS_Sugar_Transporters"/>
</dbReference>
<keyword evidence="4 5" id="KW-0472">Membrane</keyword>
<evidence type="ECO:0000256" key="2">
    <source>
        <dbReference type="ARBA" id="ARBA00022692"/>
    </source>
</evidence>
<dbReference type="PANTHER" id="PTHR48022:SF21">
    <property type="entry name" value="QUINATE TRANSPORTER, PUTATIVE (AFU_ORTHOLOGUE AFUA_6G06960)-RELATED"/>
    <property type="match status" value="1"/>
</dbReference>
<dbReference type="GO" id="GO:0005351">
    <property type="term" value="F:carbohydrate:proton symporter activity"/>
    <property type="evidence" value="ECO:0007669"/>
    <property type="project" value="TreeGrafter"/>
</dbReference>
<reference evidence="6 7" key="1">
    <citation type="submission" date="2020-01" db="EMBL/GenBank/DDBJ databases">
        <title>Identification and distribution of gene clusters putatively required for synthesis of sphingolipid metabolism inhibitors in phylogenetically diverse species of the filamentous fungus Fusarium.</title>
        <authorList>
            <person name="Kim H.-S."/>
            <person name="Busman M."/>
            <person name="Brown D.W."/>
            <person name="Divon H."/>
            <person name="Uhlig S."/>
            <person name="Proctor R.H."/>
        </authorList>
    </citation>
    <scope>NUCLEOTIDE SEQUENCE [LARGE SCALE GENOMIC DNA]</scope>
    <source>
        <strain evidence="6 7">NRRL 20459</strain>
    </source>
</reference>
<evidence type="ECO:0000313" key="6">
    <source>
        <dbReference type="EMBL" id="KAF4464926.1"/>
    </source>
</evidence>
<dbReference type="EMBL" id="JAADYS010001123">
    <property type="protein sequence ID" value="KAF4464926.1"/>
    <property type="molecule type" value="Genomic_DNA"/>
</dbReference>
<gene>
    <name evidence="6" type="ORF">FALBO_8243</name>
</gene>
<evidence type="ECO:0000256" key="5">
    <source>
        <dbReference type="SAM" id="Phobius"/>
    </source>
</evidence>
<dbReference type="AlphaFoldDB" id="A0A8H4PD16"/>
<dbReference type="Gene3D" id="1.20.1250.20">
    <property type="entry name" value="MFS general substrate transporter like domains"/>
    <property type="match status" value="1"/>
</dbReference>